<protein>
    <recommendedName>
        <fullName evidence="2">DUF6533 domain-containing protein</fullName>
    </recommendedName>
</protein>
<sequence length="366" mass="40826">MLHQPWLHLGLDFVSQTAQSFSVLIDILLCAATSCIPALVIRAHISRAQRLFEAPPRLSAMSDTSQISSYLGYSHEVIYTVASSSVVLLYDIALTFDREVRLVWRAPWNLAKGLFLFLRYFCPLCVFLTIAIPLRATSDVRTDCLVFSAMFTITAYISKCAVDLLMLIRVYAIWGRSIKILASMGVLYAISNISSGIADIEYLATMRKYVMSNNSCFRSRASPLIYVSWSSAVSAKPRSTQYPLSCPSGAWAPLCLSAHLATYPAACRWALLTLDIAHAQLAYDTVAFLLTLIKGIQHWRAKRIRSPLIYVFYRDGVGYFAILTILRILTIIGSTVENVSRPPIVLMQLLVQVSLLIVIRHVTPCS</sequence>
<dbReference type="HOGENOM" id="CLU_756468_0_0_1"/>
<feature type="transmembrane region" description="Helical" evidence="1">
    <location>
        <begin position="116"/>
        <end position="134"/>
    </location>
</feature>
<feature type="domain" description="DUF6533" evidence="2">
    <location>
        <begin position="79"/>
        <end position="123"/>
    </location>
</feature>
<dbReference type="EMBL" id="KL198055">
    <property type="protein sequence ID" value="KDQ11806.1"/>
    <property type="molecule type" value="Genomic_DNA"/>
</dbReference>
<reference evidence="4" key="1">
    <citation type="journal article" date="2014" name="Proc. Natl. Acad. Sci. U.S.A.">
        <title>Extensive sampling of basidiomycete genomes demonstrates inadequacy of the white-rot/brown-rot paradigm for wood decay fungi.</title>
        <authorList>
            <person name="Riley R."/>
            <person name="Salamov A.A."/>
            <person name="Brown D.W."/>
            <person name="Nagy L.G."/>
            <person name="Floudas D."/>
            <person name="Held B.W."/>
            <person name="Levasseur A."/>
            <person name="Lombard V."/>
            <person name="Morin E."/>
            <person name="Otillar R."/>
            <person name="Lindquist E.A."/>
            <person name="Sun H."/>
            <person name="LaButti K.M."/>
            <person name="Schmutz J."/>
            <person name="Jabbour D."/>
            <person name="Luo H."/>
            <person name="Baker S.E."/>
            <person name="Pisabarro A.G."/>
            <person name="Walton J.D."/>
            <person name="Blanchette R.A."/>
            <person name="Henrissat B."/>
            <person name="Martin F."/>
            <person name="Cullen D."/>
            <person name="Hibbett D.S."/>
            <person name="Grigoriev I.V."/>
        </authorList>
    </citation>
    <scope>NUCLEOTIDE SEQUENCE [LARGE SCALE GENOMIC DNA]</scope>
    <source>
        <strain evidence="4">FD-172 SS1</strain>
    </source>
</reference>
<accession>A0A067MJV0</accession>
<feature type="transmembrane region" description="Helical" evidence="1">
    <location>
        <begin position="344"/>
        <end position="363"/>
    </location>
</feature>
<keyword evidence="1" id="KW-1133">Transmembrane helix</keyword>
<feature type="transmembrane region" description="Helical" evidence="1">
    <location>
        <begin position="146"/>
        <end position="174"/>
    </location>
</feature>
<dbReference type="InParanoid" id="A0A067MJV0"/>
<dbReference type="Proteomes" id="UP000027195">
    <property type="component" value="Unassembled WGS sequence"/>
</dbReference>
<dbReference type="AlphaFoldDB" id="A0A067MJV0"/>
<evidence type="ECO:0000259" key="2">
    <source>
        <dbReference type="Pfam" id="PF20151"/>
    </source>
</evidence>
<evidence type="ECO:0000256" key="1">
    <source>
        <dbReference type="SAM" id="Phobius"/>
    </source>
</evidence>
<keyword evidence="1" id="KW-0472">Membrane</keyword>
<dbReference type="InterPro" id="IPR045340">
    <property type="entry name" value="DUF6533"/>
</dbReference>
<dbReference type="OrthoDB" id="2692685at2759"/>
<gene>
    <name evidence="3" type="ORF">BOTBODRAFT_447375</name>
</gene>
<keyword evidence="4" id="KW-1185">Reference proteome</keyword>
<organism evidence="3 4">
    <name type="scientific">Botryobasidium botryosum (strain FD-172 SS1)</name>
    <dbReference type="NCBI Taxonomy" id="930990"/>
    <lineage>
        <taxon>Eukaryota</taxon>
        <taxon>Fungi</taxon>
        <taxon>Dikarya</taxon>
        <taxon>Basidiomycota</taxon>
        <taxon>Agaricomycotina</taxon>
        <taxon>Agaricomycetes</taxon>
        <taxon>Cantharellales</taxon>
        <taxon>Botryobasidiaceae</taxon>
        <taxon>Botryobasidium</taxon>
    </lineage>
</organism>
<feature type="transmembrane region" description="Helical" evidence="1">
    <location>
        <begin position="308"/>
        <end position="332"/>
    </location>
</feature>
<evidence type="ECO:0000313" key="4">
    <source>
        <dbReference type="Proteomes" id="UP000027195"/>
    </source>
</evidence>
<proteinExistence type="predicted"/>
<dbReference type="Pfam" id="PF20151">
    <property type="entry name" value="DUF6533"/>
    <property type="match status" value="1"/>
</dbReference>
<feature type="transmembrane region" description="Helical" evidence="1">
    <location>
        <begin position="20"/>
        <end position="41"/>
    </location>
</feature>
<evidence type="ECO:0000313" key="3">
    <source>
        <dbReference type="EMBL" id="KDQ11806.1"/>
    </source>
</evidence>
<keyword evidence="1" id="KW-0812">Transmembrane</keyword>
<name>A0A067MJV0_BOTB1</name>